<dbReference type="Gene3D" id="3.10.450.50">
    <property type="match status" value="1"/>
</dbReference>
<feature type="domain" description="SnoaL-like" evidence="1">
    <location>
        <begin position="11"/>
        <end position="122"/>
    </location>
</feature>
<reference evidence="4" key="2">
    <citation type="submission" date="2016-10" db="EMBL/GenBank/DDBJ databases">
        <authorList>
            <person name="Varghese N."/>
            <person name="Submissions S."/>
        </authorList>
    </citation>
    <scope>NUCLEOTIDE SEQUENCE [LARGE SCALE GENOMIC DNA]</scope>
    <source>
        <strain evidence="4">DSM 44637</strain>
    </source>
</reference>
<dbReference type="Pfam" id="PF12680">
    <property type="entry name" value="SnoaL_2"/>
    <property type="match status" value="1"/>
</dbReference>
<organism evidence="3 4">
    <name type="scientific">Amycolatopsis rubida</name>
    <dbReference type="NCBI Taxonomy" id="112413"/>
    <lineage>
        <taxon>Bacteria</taxon>
        <taxon>Bacillati</taxon>
        <taxon>Actinomycetota</taxon>
        <taxon>Actinomycetes</taxon>
        <taxon>Pseudonocardiales</taxon>
        <taxon>Pseudonocardiaceae</taxon>
        <taxon>Amycolatopsis</taxon>
    </lineage>
</organism>
<evidence type="ECO:0000313" key="3">
    <source>
        <dbReference type="EMBL" id="SFQ55100.1"/>
    </source>
</evidence>
<proteinExistence type="predicted"/>
<reference evidence="3" key="1">
    <citation type="submission" date="2016-10" db="EMBL/GenBank/DDBJ databases">
        <authorList>
            <person name="de Groot N.N."/>
        </authorList>
    </citation>
    <scope>NUCLEOTIDE SEQUENCE [LARGE SCALE GENOMIC DNA]</scope>
    <source>
        <strain evidence="3">DSM 44637</strain>
    </source>
</reference>
<dbReference type="RefSeq" id="WP_067581869.1">
    <property type="nucleotide sequence ID" value="NZ_FOWC01000015.1"/>
</dbReference>
<gene>
    <name evidence="2" type="ORF">G3I59_20635</name>
    <name evidence="3" type="ORF">SAMN05421854_11511</name>
</gene>
<dbReference type="EMBL" id="JAAGNC010000095">
    <property type="protein sequence ID" value="NEC57940.1"/>
    <property type="molecule type" value="Genomic_DNA"/>
</dbReference>
<keyword evidence="5" id="KW-1185">Reference proteome</keyword>
<accession>A0A1I5ZFA5</accession>
<dbReference type="STRING" id="112413.SAMN05421854_11511"/>
<evidence type="ECO:0000259" key="1">
    <source>
        <dbReference type="Pfam" id="PF12680"/>
    </source>
</evidence>
<evidence type="ECO:0000313" key="5">
    <source>
        <dbReference type="Proteomes" id="UP000470404"/>
    </source>
</evidence>
<dbReference type="InterPro" id="IPR037401">
    <property type="entry name" value="SnoaL-like"/>
</dbReference>
<dbReference type="Proteomes" id="UP000470404">
    <property type="component" value="Unassembled WGS sequence"/>
</dbReference>
<evidence type="ECO:0000313" key="2">
    <source>
        <dbReference type="EMBL" id="NEC57940.1"/>
    </source>
</evidence>
<dbReference type="EMBL" id="FOWC01000015">
    <property type="protein sequence ID" value="SFQ55100.1"/>
    <property type="molecule type" value="Genomic_DNA"/>
</dbReference>
<dbReference type="AlphaFoldDB" id="A0A1I5ZFA5"/>
<dbReference type="OrthoDB" id="582835at2"/>
<dbReference type="SUPFAM" id="SSF54427">
    <property type="entry name" value="NTF2-like"/>
    <property type="match status" value="1"/>
</dbReference>
<dbReference type="Proteomes" id="UP000199137">
    <property type="component" value="Unassembled WGS sequence"/>
</dbReference>
<evidence type="ECO:0000313" key="4">
    <source>
        <dbReference type="Proteomes" id="UP000199137"/>
    </source>
</evidence>
<protein>
    <submittedName>
        <fullName evidence="2">Nuclear transport factor 2 family protein</fullName>
    </submittedName>
    <submittedName>
        <fullName evidence="3">SnoaL-like domain-containing protein</fullName>
    </submittedName>
</protein>
<dbReference type="InterPro" id="IPR032710">
    <property type="entry name" value="NTF2-like_dom_sf"/>
</dbReference>
<name>A0A1I5ZFA5_9PSEU</name>
<sequence length="127" mass="13951">MRAAEKRALIDRYVRAYNEFDINGMLSTLTPDIRFENHSDRQLTVGSDGVEAFRQLAEQSAALFAEREQRVLSIGLHPAGATAQVAYRGVPAAPVPGDDRSGKVIELKGTTEFSFENGKIAKIVDRS</sequence>
<reference evidence="2 5" key="3">
    <citation type="submission" date="2020-01" db="EMBL/GenBank/DDBJ databases">
        <title>Insect and environment-associated Actinomycetes.</title>
        <authorList>
            <person name="Currrie C."/>
            <person name="Chevrette M."/>
            <person name="Carlson C."/>
            <person name="Stubbendieck R."/>
            <person name="Wendt-Pienkowski E."/>
        </authorList>
    </citation>
    <scope>NUCLEOTIDE SEQUENCE [LARGE SCALE GENOMIC DNA]</scope>
    <source>
        <strain evidence="2 5">SID8386</strain>
    </source>
</reference>